<sequence length="223" mass="24082">MIADKITEIDQTLSAFFMDLRDPFAIKVFSYITAFGDATVITALLISLIVAFATLQRWSAVIAITVAVLGNVATVVVLKSFFARPRPDFAYFIETTGSFPSGHAAISVAFYGTLALTLWRQKMIGLVVAIMAAVIMGCAISLSRLYLVEHYLSDVVAGLLIGAMWGWIGIKVGARQHRDVTSQMLSSNRRRVAILAVIIAVLFAGYTIATYAPPKADSDLGAN</sequence>
<feature type="transmembrane region" description="Helical" evidence="7">
    <location>
        <begin position="191"/>
        <end position="212"/>
    </location>
</feature>
<keyword evidence="2" id="KW-1003">Cell membrane</keyword>
<dbReference type="GO" id="GO:0016787">
    <property type="term" value="F:hydrolase activity"/>
    <property type="evidence" value="ECO:0007669"/>
    <property type="project" value="UniProtKB-KW"/>
</dbReference>
<evidence type="ECO:0000313" key="10">
    <source>
        <dbReference type="Proteomes" id="UP000193307"/>
    </source>
</evidence>
<evidence type="ECO:0000256" key="5">
    <source>
        <dbReference type="ARBA" id="ARBA00022989"/>
    </source>
</evidence>
<evidence type="ECO:0000256" key="7">
    <source>
        <dbReference type="SAM" id="Phobius"/>
    </source>
</evidence>
<feature type="transmembrane region" description="Helical" evidence="7">
    <location>
        <begin position="102"/>
        <end position="119"/>
    </location>
</feature>
<keyword evidence="5 7" id="KW-1133">Transmembrane helix</keyword>
<feature type="transmembrane region" description="Helical" evidence="7">
    <location>
        <begin position="28"/>
        <end position="53"/>
    </location>
</feature>
<dbReference type="SMART" id="SM00014">
    <property type="entry name" value="acidPPc"/>
    <property type="match status" value="1"/>
</dbReference>
<dbReference type="PANTHER" id="PTHR14969">
    <property type="entry name" value="SPHINGOSINE-1-PHOSPHATE PHOSPHOHYDROLASE"/>
    <property type="match status" value="1"/>
</dbReference>
<proteinExistence type="predicted"/>
<dbReference type="EMBL" id="FWFW01000007">
    <property type="protein sequence ID" value="SLN49022.1"/>
    <property type="molecule type" value="Genomic_DNA"/>
</dbReference>
<dbReference type="RefSeq" id="WP_085849532.1">
    <property type="nucleotide sequence ID" value="NZ_FNZV01000007.1"/>
</dbReference>
<dbReference type="OrthoDB" id="9801622at2"/>
<dbReference type="STRING" id="658057.SAMN04488032_10777"/>
<keyword evidence="3 7" id="KW-0812">Transmembrane</keyword>
<feature type="transmembrane region" description="Helical" evidence="7">
    <location>
        <begin position="60"/>
        <end position="82"/>
    </location>
</feature>
<dbReference type="GO" id="GO:0005886">
    <property type="term" value="C:plasma membrane"/>
    <property type="evidence" value="ECO:0007669"/>
    <property type="project" value="UniProtKB-SubCell"/>
</dbReference>
<gene>
    <name evidence="9" type="ORF">PAM7971_02398</name>
</gene>
<evidence type="ECO:0000256" key="2">
    <source>
        <dbReference type="ARBA" id="ARBA00022475"/>
    </source>
</evidence>
<organism evidence="9 10">
    <name type="scientific">Pacificibacter marinus</name>
    <dbReference type="NCBI Taxonomy" id="658057"/>
    <lineage>
        <taxon>Bacteria</taxon>
        <taxon>Pseudomonadati</taxon>
        <taxon>Pseudomonadota</taxon>
        <taxon>Alphaproteobacteria</taxon>
        <taxon>Rhodobacterales</taxon>
        <taxon>Roseobacteraceae</taxon>
        <taxon>Pacificibacter</taxon>
    </lineage>
</organism>
<dbReference type="InterPro" id="IPR036938">
    <property type="entry name" value="PAP2/HPO_sf"/>
</dbReference>
<reference evidence="9 10" key="1">
    <citation type="submission" date="2017-03" db="EMBL/GenBank/DDBJ databases">
        <authorList>
            <person name="Afonso C.L."/>
            <person name="Miller P.J."/>
            <person name="Scott M.A."/>
            <person name="Spackman E."/>
            <person name="Goraichik I."/>
            <person name="Dimitrov K.M."/>
            <person name="Suarez D.L."/>
            <person name="Swayne D.E."/>
        </authorList>
    </citation>
    <scope>NUCLEOTIDE SEQUENCE [LARGE SCALE GENOMIC DNA]</scope>
    <source>
        <strain evidence="9 10">CECT 7971</strain>
    </source>
</reference>
<dbReference type="Gene3D" id="1.20.144.10">
    <property type="entry name" value="Phosphatidic acid phosphatase type 2/haloperoxidase"/>
    <property type="match status" value="2"/>
</dbReference>
<evidence type="ECO:0000313" key="9">
    <source>
        <dbReference type="EMBL" id="SLN49022.1"/>
    </source>
</evidence>
<dbReference type="CDD" id="cd03392">
    <property type="entry name" value="PAP2_like_2"/>
    <property type="match status" value="1"/>
</dbReference>
<feature type="transmembrane region" description="Helical" evidence="7">
    <location>
        <begin position="126"/>
        <end position="145"/>
    </location>
</feature>
<evidence type="ECO:0000256" key="3">
    <source>
        <dbReference type="ARBA" id="ARBA00022692"/>
    </source>
</evidence>
<dbReference type="InterPro" id="IPR000326">
    <property type="entry name" value="PAP2/HPO"/>
</dbReference>
<comment type="subcellular location">
    <subcellularLocation>
        <location evidence="1">Cell membrane</location>
        <topology evidence="1">Multi-pass membrane protein</topology>
    </subcellularLocation>
</comment>
<dbReference type="SUPFAM" id="SSF48317">
    <property type="entry name" value="Acid phosphatase/Vanadium-dependent haloperoxidase"/>
    <property type="match status" value="1"/>
</dbReference>
<keyword evidence="4" id="KW-0378">Hydrolase</keyword>
<evidence type="ECO:0000259" key="8">
    <source>
        <dbReference type="SMART" id="SM00014"/>
    </source>
</evidence>
<dbReference type="PANTHER" id="PTHR14969:SF62">
    <property type="entry name" value="DECAPRENYLPHOSPHORYL-5-PHOSPHORIBOSE PHOSPHATASE RV3807C-RELATED"/>
    <property type="match status" value="1"/>
</dbReference>
<feature type="transmembrane region" description="Helical" evidence="7">
    <location>
        <begin position="151"/>
        <end position="170"/>
    </location>
</feature>
<evidence type="ECO:0000256" key="1">
    <source>
        <dbReference type="ARBA" id="ARBA00004651"/>
    </source>
</evidence>
<name>A0A1Y5SVK4_9RHOB</name>
<feature type="domain" description="Phosphatidic acid phosphatase type 2/haloperoxidase" evidence="8">
    <location>
        <begin position="59"/>
        <end position="170"/>
    </location>
</feature>
<dbReference type="AlphaFoldDB" id="A0A1Y5SVK4"/>
<keyword evidence="6 7" id="KW-0472">Membrane</keyword>
<accession>A0A1Y5SVK4</accession>
<keyword evidence="10" id="KW-1185">Reference proteome</keyword>
<dbReference type="Pfam" id="PF01569">
    <property type="entry name" value="PAP2"/>
    <property type="match status" value="1"/>
</dbReference>
<dbReference type="Proteomes" id="UP000193307">
    <property type="component" value="Unassembled WGS sequence"/>
</dbReference>
<evidence type="ECO:0000256" key="6">
    <source>
        <dbReference type="ARBA" id="ARBA00023136"/>
    </source>
</evidence>
<evidence type="ECO:0000256" key="4">
    <source>
        <dbReference type="ARBA" id="ARBA00022801"/>
    </source>
</evidence>
<protein>
    <submittedName>
        <fullName evidence="9">PAP2 superfamily protein</fullName>
    </submittedName>
</protein>